<evidence type="ECO:0000313" key="5">
    <source>
        <dbReference type="Proteomes" id="UP000275408"/>
    </source>
</evidence>
<keyword evidence="1" id="KW-0479">Metal-binding</keyword>
<dbReference type="GO" id="GO:0003676">
    <property type="term" value="F:nucleic acid binding"/>
    <property type="evidence" value="ECO:0007669"/>
    <property type="project" value="InterPro"/>
</dbReference>
<name>A0A3M6TUK3_POCDA</name>
<keyword evidence="2" id="KW-0378">Hydrolase</keyword>
<protein>
    <recommendedName>
        <fullName evidence="3">HIRAN domain-containing protein</fullName>
    </recommendedName>
</protein>
<dbReference type="Gene3D" id="3.30.70.2330">
    <property type="match status" value="1"/>
</dbReference>
<sequence length="152" mass="17376">MRVCLLRSKTSQNKMETFEFVSAVRGYHIYKDIGEPSVGEKLIAHREFGNQFDKFAIKVLNDEQTVGHLPREYSRKAWYFLARGVSITLEVTGRRLHCKQLCGGMEIPCCQVAIDRPSESKKARSDINSDFCESNHEIDNNVADGDVNEYIK</sequence>
<feature type="non-terminal residue" evidence="4">
    <location>
        <position position="152"/>
    </location>
</feature>
<evidence type="ECO:0000313" key="4">
    <source>
        <dbReference type="EMBL" id="RMX45083.1"/>
    </source>
</evidence>
<evidence type="ECO:0000256" key="1">
    <source>
        <dbReference type="ARBA" id="ARBA00022723"/>
    </source>
</evidence>
<dbReference type="EMBL" id="RCHS01002886">
    <property type="protein sequence ID" value="RMX45083.1"/>
    <property type="molecule type" value="Genomic_DNA"/>
</dbReference>
<dbReference type="InterPro" id="IPR014905">
    <property type="entry name" value="HIRAN"/>
</dbReference>
<organism evidence="4 5">
    <name type="scientific">Pocillopora damicornis</name>
    <name type="common">Cauliflower coral</name>
    <name type="synonym">Millepora damicornis</name>
    <dbReference type="NCBI Taxonomy" id="46731"/>
    <lineage>
        <taxon>Eukaryota</taxon>
        <taxon>Metazoa</taxon>
        <taxon>Cnidaria</taxon>
        <taxon>Anthozoa</taxon>
        <taxon>Hexacorallia</taxon>
        <taxon>Scleractinia</taxon>
        <taxon>Astrocoeniina</taxon>
        <taxon>Pocilloporidae</taxon>
        <taxon>Pocillopora</taxon>
    </lineage>
</organism>
<accession>A0A3M6TUK3</accession>
<evidence type="ECO:0000256" key="2">
    <source>
        <dbReference type="ARBA" id="ARBA00022801"/>
    </source>
</evidence>
<dbReference type="Pfam" id="PF08797">
    <property type="entry name" value="HIRAN"/>
    <property type="match status" value="1"/>
</dbReference>
<comment type="caution">
    <text evidence="4">The sequence shown here is derived from an EMBL/GenBank/DDBJ whole genome shotgun (WGS) entry which is preliminary data.</text>
</comment>
<reference evidence="4 5" key="1">
    <citation type="journal article" date="2018" name="Sci. Rep.">
        <title>Comparative analysis of the Pocillopora damicornis genome highlights role of immune system in coral evolution.</title>
        <authorList>
            <person name="Cunning R."/>
            <person name="Bay R.A."/>
            <person name="Gillette P."/>
            <person name="Baker A.C."/>
            <person name="Traylor-Knowles N."/>
        </authorList>
    </citation>
    <scope>NUCLEOTIDE SEQUENCE [LARGE SCALE GENOMIC DNA]</scope>
    <source>
        <strain evidence="4">RSMAS</strain>
        <tissue evidence="4">Whole animal</tissue>
    </source>
</reference>
<gene>
    <name evidence="4" type="ORF">pdam_00025255</name>
</gene>
<dbReference type="AlphaFoldDB" id="A0A3M6TUK3"/>
<dbReference type="GO" id="GO:0016818">
    <property type="term" value="F:hydrolase activity, acting on acid anhydrides, in phosphorus-containing anhydrides"/>
    <property type="evidence" value="ECO:0007669"/>
    <property type="project" value="InterPro"/>
</dbReference>
<feature type="domain" description="HIRAN" evidence="3">
    <location>
        <begin position="20"/>
        <end position="85"/>
    </location>
</feature>
<proteinExistence type="predicted"/>
<dbReference type="GO" id="GO:0008270">
    <property type="term" value="F:zinc ion binding"/>
    <property type="evidence" value="ECO:0007669"/>
    <property type="project" value="InterPro"/>
</dbReference>
<keyword evidence="5" id="KW-1185">Reference proteome</keyword>
<evidence type="ECO:0000259" key="3">
    <source>
        <dbReference type="Pfam" id="PF08797"/>
    </source>
</evidence>
<dbReference type="Proteomes" id="UP000275408">
    <property type="component" value="Unassembled WGS sequence"/>
</dbReference>